<name>A0A7J7MT75_9MAGN</name>
<sequence length="110" mass="13117">MGALLPDLVDLYWEELTGHERKEAELFTFWWWMFHHHRRSVAEQSTSLWELARQLVKAEGGGEKCAHHIDLRASTNDDPVWLVEQRASEIELIKQWIDIYHLERKGFFSI</sequence>
<evidence type="ECO:0000313" key="1">
    <source>
        <dbReference type="EMBL" id="KAF6157980.1"/>
    </source>
</evidence>
<dbReference type="Proteomes" id="UP000541444">
    <property type="component" value="Unassembled WGS sequence"/>
</dbReference>
<protein>
    <submittedName>
        <fullName evidence="1">Uncharacterized protein</fullName>
    </submittedName>
</protein>
<comment type="caution">
    <text evidence="1">The sequence shown here is derived from an EMBL/GenBank/DDBJ whole genome shotgun (WGS) entry which is preliminary data.</text>
</comment>
<dbReference type="InterPro" id="IPR029058">
    <property type="entry name" value="AB_hydrolase_fold"/>
</dbReference>
<keyword evidence="2" id="KW-1185">Reference proteome</keyword>
<dbReference type="Gene3D" id="3.40.50.1820">
    <property type="entry name" value="alpha/beta hydrolase"/>
    <property type="match status" value="1"/>
</dbReference>
<proteinExistence type="predicted"/>
<organism evidence="1 2">
    <name type="scientific">Kingdonia uniflora</name>
    <dbReference type="NCBI Taxonomy" id="39325"/>
    <lineage>
        <taxon>Eukaryota</taxon>
        <taxon>Viridiplantae</taxon>
        <taxon>Streptophyta</taxon>
        <taxon>Embryophyta</taxon>
        <taxon>Tracheophyta</taxon>
        <taxon>Spermatophyta</taxon>
        <taxon>Magnoliopsida</taxon>
        <taxon>Ranunculales</taxon>
        <taxon>Circaeasteraceae</taxon>
        <taxon>Kingdonia</taxon>
    </lineage>
</organism>
<dbReference type="OrthoDB" id="2130629at2759"/>
<dbReference type="AlphaFoldDB" id="A0A7J7MT75"/>
<gene>
    <name evidence="1" type="ORF">GIB67_015296</name>
</gene>
<accession>A0A7J7MT75</accession>
<reference evidence="1 2" key="1">
    <citation type="journal article" date="2020" name="IScience">
        <title>Genome Sequencing of the Endangered Kingdonia uniflora (Circaeasteraceae, Ranunculales) Reveals Potential Mechanisms of Evolutionary Specialization.</title>
        <authorList>
            <person name="Sun Y."/>
            <person name="Deng T."/>
            <person name="Zhang A."/>
            <person name="Moore M.J."/>
            <person name="Landis J.B."/>
            <person name="Lin N."/>
            <person name="Zhang H."/>
            <person name="Zhang X."/>
            <person name="Huang J."/>
            <person name="Zhang X."/>
            <person name="Sun H."/>
            <person name="Wang H."/>
        </authorList>
    </citation>
    <scope>NUCLEOTIDE SEQUENCE [LARGE SCALE GENOMIC DNA]</scope>
    <source>
        <strain evidence="1">TB1705</strain>
        <tissue evidence="1">Leaf</tissue>
    </source>
</reference>
<dbReference type="EMBL" id="JACGCM010001245">
    <property type="protein sequence ID" value="KAF6157980.1"/>
    <property type="molecule type" value="Genomic_DNA"/>
</dbReference>
<evidence type="ECO:0000313" key="2">
    <source>
        <dbReference type="Proteomes" id="UP000541444"/>
    </source>
</evidence>